<evidence type="ECO:0000256" key="2">
    <source>
        <dbReference type="ARBA" id="ARBA00022747"/>
    </source>
</evidence>
<dbReference type="GO" id="GO:0003677">
    <property type="term" value="F:DNA binding"/>
    <property type="evidence" value="ECO:0007669"/>
    <property type="project" value="UniProtKB-KW"/>
</dbReference>
<protein>
    <submittedName>
        <fullName evidence="5">Restriction endonuclease subunit S</fullName>
    </submittedName>
</protein>
<evidence type="ECO:0000256" key="3">
    <source>
        <dbReference type="ARBA" id="ARBA00023125"/>
    </source>
</evidence>
<dbReference type="GO" id="GO:0004519">
    <property type="term" value="F:endonuclease activity"/>
    <property type="evidence" value="ECO:0007669"/>
    <property type="project" value="UniProtKB-KW"/>
</dbReference>
<keyword evidence="5" id="KW-0378">Hydrolase</keyword>
<dbReference type="PANTHER" id="PTHR30408:SF12">
    <property type="entry name" value="TYPE I RESTRICTION ENZYME MJAVIII SPECIFICITY SUBUNIT"/>
    <property type="match status" value="1"/>
</dbReference>
<gene>
    <name evidence="5" type="ORF">DYU11_09225</name>
</gene>
<feature type="domain" description="Type I restriction modification DNA specificity" evidence="4">
    <location>
        <begin position="229"/>
        <end position="388"/>
    </location>
</feature>
<evidence type="ECO:0000313" key="5">
    <source>
        <dbReference type="EMBL" id="RIV25468.1"/>
    </source>
</evidence>
<dbReference type="EMBL" id="QXED01000002">
    <property type="protein sequence ID" value="RIV25468.1"/>
    <property type="molecule type" value="Genomic_DNA"/>
</dbReference>
<organism evidence="5 6">
    <name type="scientific">Fibrisoma montanum</name>
    <dbReference type="NCBI Taxonomy" id="2305895"/>
    <lineage>
        <taxon>Bacteria</taxon>
        <taxon>Pseudomonadati</taxon>
        <taxon>Bacteroidota</taxon>
        <taxon>Cytophagia</taxon>
        <taxon>Cytophagales</taxon>
        <taxon>Spirosomataceae</taxon>
        <taxon>Fibrisoma</taxon>
    </lineage>
</organism>
<dbReference type="InterPro" id="IPR052021">
    <property type="entry name" value="Type-I_RS_S_subunit"/>
</dbReference>
<dbReference type="GO" id="GO:0009307">
    <property type="term" value="P:DNA restriction-modification system"/>
    <property type="evidence" value="ECO:0007669"/>
    <property type="project" value="UniProtKB-KW"/>
</dbReference>
<comment type="caution">
    <text evidence="5">The sequence shown here is derived from an EMBL/GenBank/DDBJ whole genome shotgun (WGS) entry which is preliminary data.</text>
</comment>
<name>A0A418MF88_9BACT</name>
<dbReference type="Gene3D" id="3.90.220.20">
    <property type="entry name" value="DNA methylase specificity domains"/>
    <property type="match status" value="2"/>
</dbReference>
<dbReference type="CDD" id="cd17515">
    <property type="entry name" value="RMtype1_S_MjaORF132P_Sau1132ORF3780P-TRD1-CR1_like"/>
    <property type="match status" value="1"/>
</dbReference>
<reference evidence="5 6" key="1">
    <citation type="submission" date="2018-08" db="EMBL/GenBank/DDBJ databases">
        <title>Fibrisoma montanum sp. nov., isolated from Danxia mountain soil.</title>
        <authorList>
            <person name="Huang Y."/>
        </authorList>
    </citation>
    <scope>NUCLEOTIDE SEQUENCE [LARGE SCALE GENOMIC DNA]</scope>
    <source>
        <strain evidence="5 6">HYT19</strain>
    </source>
</reference>
<keyword evidence="2" id="KW-0680">Restriction system</keyword>
<keyword evidence="6" id="KW-1185">Reference proteome</keyword>
<proteinExistence type="inferred from homology"/>
<dbReference type="Pfam" id="PF01420">
    <property type="entry name" value="Methylase_S"/>
    <property type="match status" value="2"/>
</dbReference>
<dbReference type="InterPro" id="IPR000055">
    <property type="entry name" value="Restrct_endonuc_typeI_TRD"/>
</dbReference>
<feature type="domain" description="Type I restriction modification DNA specificity" evidence="4">
    <location>
        <begin position="38"/>
        <end position="197"/>
    </location>
</feature>
<evidence type="ECO:0000256" key="1">
    <source>
        <dbReference type="ARBA" id="ARBA00010923"/>
    </source>
</evidence>
<sequence length="415" mass="46092">MNKPYPCWRICWTTLIIKQRMSNQTLQQNQHPTPTMTKTVTLGEICKITSGGTPNTKNREYFDGGNIPWVKTGDLKSKNLYAVDEYVTELGVKNSSAKLFPKDTVLLAMYGATIGACSILKIPATTNQACAAILPNDKIVPDFLYYYLIKSKKELINSGVGGAQPNISGQIIKSFPIPLPSLDEQRRIAALLDRADALRQKDRQLLAHYDQLAQSIFLDLFGDPVRNEKGWEQVLLGDVVEVIGKLIDPTKEPYSSMLHVGGDNIESNSGELSGMKTAKDLGLQSGKFVFDATCVLYNKIRPYLNKVAKPNFSGICSADMYPLTPLPHKANRDFIWSILNSADFVSFASNVSRRANIPKINREELASYEMILPPLSLQTNFAGLIEHIEKQKAVVRQQMAASEALFGRLLQESFG</sequence>
<dbReference type="Proteomes" id="UP000283523">
    <property type="component" value="Unassembled WGS sequence"/>
</dbReference>
<keyword evidence="3" id="KW-0238">DNA-binding</keyword>
<dbReference type="InterPro" id="IPR044946">
    <property type="entry name" value="Restrct_endonuc_typeI_TRD_sf"/>
</dbReference>
<dbReference type="PANTHER" id="PTHR30408">
    <property type="entry name" value="TYPE-1 RESTRICTION ENZYME ECOKI SPECIFICITY PROTEIN"/>
    <property type="match status" value="1"/>
</dbReference>
<evidence type="ECO:0000259" key="4">
    <source>
        <dbReference type="Pfam" id="PF01420"/>
    </source>
</evidence>
<accession>A0A418MF88</accession>
<keyword evidence="5" id="KW-0540">Nuclease</keyword>
<comment type="similarity">
    <text evidence="1">Belongs to the type-I restriction system S methylase family.</text>
</comment>
<evidence type="ECO:0000313" key="6">
    <source>
        <dbReference type="Proteomes" id="UP000283523"/>
    </source>
</evidence>
<dbReference type="AlphaFoldDB" id="A0A418MF88"/>
<keyword evidence="5" id="KW-0255">Endonuclease</keyword>
<dbReference type="SUPFAM" id="SSF116734">
    <property type="entry name" value="DNA methylase specificity domain"/>
    <property type="match status" value="2"/>
</dbReference>